<evidence type="ECO:0000256" key="7">
    <source>
        <dbReference type="ARBA" id="ARBA00023136"/>
    </source>
</evidence>
<feature type="domain" description="Ig-like" evidence="13">
    <location>
        <begin position="402"/>
        <end position="484"/>
    </location>
</feature>
<keyword evidence="2" id="KW-0812">Transmembrane</keyword>
<keyword evidence="9" id="KW-0325">Glycoprotein</keyword>
<reference evidence="15" key="1">
    <citation type="submission" date="2025-08" db="UniProtKB">
        <authorList>
            <consortium name="RefSeq"/>
        </authorList>
    </citation>
    <scope>IDENTIFICATION</scope>
    <source>
        <tissue evidence="15">Spleen</tissue>
    </source>
</reference>
<evidence type="ECO:0000256" key="10">
    <source>
        <dbReference type="ARBA" id="ARBA00023319"/>
    </source>
</evidence>
<keyword evidence="7" id="KW-0472">Membrane</keyword>
<evidence type="ECO:0000256" key="1">
    <source>
        <dbReference type="ARBA" id="ARBA00004479"/>
    </source>
</evidence>
<dbReference type="InterPro" id="IPR007110">
    <property type="entry name" value="Ig-like_dom"/>
</dbReference>
<evidence type="ECO:0000256" key="6">
    <source>
        <dbReference type="ARBA" id="ARBA00022989"/>
    </source>
</evidence>
<evidence type="ECO:0000256" key="4">
    <source>
        <dbReference type="ARBA" id="ARBA00022734"/>
    </source>
</evidence>
<proteinExistence type="inferred from homology"/>
<dbReference type="Pfam" id="PF07686">
    <property type="entry name" value="V-set"/>
    <property type="match status" value="1"/>
</dbReference>
<dbReference type="CTD" id="89790"/>
<comment type="similarity">
    <text evidence="11">Belongs to the immunoglobulin superfamily. SIGLEC (sialic acid binding Ig-like lectin) family.</text>
</comment>
<keyword evidence="6" id="KW-1133">Transmembrane helix</keyword>
<evidence type="ECO:0000259" key="13">
    <source>
        <dbReference type="PROSITE" id="PS50835"/>
    </source>
</evidence>
<evidence type="ECO:0000256" key="11">
    <source>
        <dbReference type="ARBA" id="ARBA00038361"/>
    </source>
</evidence>
<evidence type="ECO:0000256" key="12">
    <source>
        <dbReference type="SAM" id="MobiDB-lite"/>
    </source>
</evidence>
<dbReference type="Pfam" id="PF07679">
    <property type="entry name" value="I-set"/>
    <property type="match status" value="1"/>
</dbReference>
<feature type="domain" description="Ig-like" evidence="13">
    <location>
        <begin position="488"/>
        <end position="574"/>
    </location>
</feature>
<protein>
    <submittedName>
        <fullName evidence="15">Sialic acid-binding Ig-like lectin 10-like</fullName>
    </submittedName>
</protein>
<feature type="region of interest" description="Disordered" evidence="12">
    <location>
        <begin position="727"/>
        <end position="750"/>
    </location>
</feature>
<keyword evidence="14" id="KW-1185">Reference proteome</keyword>
<evidence type="ECO:0000256" key="5">
    <source>
        <dbReference type="ARBA" id="ARBA00022889"/>
    </source>
</evidence>
<dbReference type="Proteomes" id="UP000504623">
    <property type="component" value="Unplaced"/>
</dbReference>
<dbReference type="PANTHER" id="PTHR12035">
    <property type="entry name" value="SIALIC ACID BINDING IMMUNOGLOBULIN-LIKE LECTIN"/>
    <property type="match status" value="1"/>
</dbReference>
<keyword evidence="4" id="KW-0430">Lectin</keyword>
<dbReference type="GO" id="GO:0033691">
    <property type="term" value="F:sialic acid binding"/>
    <property type="evidence" value="ECO:0007669"/>
    <property type="project" value="TreeGrafter"/>
</dbReference>
<comment type="subcellular location">
    <subcellularLocation>
        <location evidence="1">Membrane</location>
        <topology evidence="1">Single-pass type I membrane protein</topology>
    </subcellularLocation>
</comment>
<evidence type="ECO:0000313" key="15">
    <source>
        <dbReference type="RefSeq" id="XP_006868451.1"/>
    </source>
</evidence>
<organism evidence="14 15">
    <name type="scientific">Chrysochloris asiatica</name>
    <name type="common">Cape golden mole</name>
    <dbReference type="NCBI Taxonomy" id="185453"/>
    <lineage>
        <taxon>Eukaryota</taxon>
        <taxon>Metazoa</taxon>
        <taxon>Chordata</taxon>
        <taxon>Craniata</taxon>
        <taxon>Vertebrata</taxon>
        <taxon>Euteleostomi</taxon>
        <taxon>Mammalia</taxon>
        <taxon>Eutheria</taxon>
        <taxon>Afrotheria</taxon>
        <taxon>Chrysochloridae</taxon>
        <taxon>Chrysochlorinae</taxon>
        <taxon>Chrysochloris</taxon>
    </lineage>
</organism>
<dbReference type="InterPro" id="IPR013098">
    <property type="entry name" value="Ig_I-set"/>
</dbReference>
<accession>A0A9B0TR01</accession>
<evidence type="ECO:0000256" key="2">
    <source>
        <dbReference type="ARBA" id="ARBA00022692"/>
    </source>
</evidence>
<dbReference type="FunFam" id="2.60.40.10:FF:000829">
    <property type="entry name" value="Sialic acid-binding Ig-like lectin 8"/>
    <property type="match status" value="1"/>
</dbReference>
<keyword evidence="3" id="KW-0732">Signal</keyword>
<dbReference type="InterPro" id="IPR003598">
    <property type="entry name" value="Ig_sub2"/>
</dbReference>
<feature type="region of interest" description="Disordered" evidence="12">
    <location>
        <begin position="579"/>
        <end position="598"/>
    </location>
</feature>
<evidence type="ECO:0000256" key="8">
    <source>
        <dbReference type="ARBA" id="ARBA00023157"/>
    </source>
</evidence>
<feature type="domain" description="Ig-like" evidence="13">
    <location>
        <begin position="297"/>
        <end position="382"/>
    </location>
</feature>
<dbReference type="SUPFAM" id="SSF48726">
    <property type="entry name" value="Immunoglobulin"/>
    <property type="match status" value="5"/>
</dbReference>
<dbReference type="InterPro" id="IPR036179">
    <property type="entry name" value="Ig-like_dom_sf"/>
</dbReference>
<dbReference type="GO" id="GO:0030246">
    <property type="term" value="F:carbohydrate binding"/>
    <property type="evidence" value="ECO:0007669"/>
    <property type="project" value="UniProtKB-KW"/>
</dbReference>
<dbReference type="InterPro" id="IPR013106">
    <property type="entry name" value="Ig_V-set"/>
</dbReference>
<name>A0A9B0TR01_CHRAS</name>
<evidence type="ECO:0000313" key="14">
    <source>
        <dbReference type="Proteomes" id="UP000504623"/>
    </source>
</evidence>
<dbReference type="InterPro" id="IPR051036">
    <property type="entry name" value="SIGLEC"/>
</dbReference>
<dbReference type="InterPro" id="IPR003599">
    <property type="entry name" value="Ig_sub"/>
</dbReference>
<dbReference type="Pfam" id="PF13927">
    <property type="entry name" value="Ig_3"/>
    <property type="match status" value="1"/>
</dbReference>
<dbReference type="SMART" id="SM00409">
    <property type="entry name" value="IG"/>
    <property type="match status" value="3"/>
</dbReference>
<dbReference type="PROSITE" id="PS50835">
    <property type="entry name" value="IG_LIKE"/>
    <property type="match status" value="4"/>
</dbReference>
<keyword evidence="10" id="KW-0393">Immunoglobulin domain</keyword>
<dbReference type="AlphaFoldDB" id="A0A9B0TR01"/>
<gene>
    <name evidence="15" type="primary">SIGLEC10</name>
</gene>
<evidence type="ECO:0000256" key="3">
    <source>
        <dbReference type="ARBA" id="ARBA00022729"/>
    </source>
</evidence>
<sequence>MGLPVALPSQIHRLTQNQTALGPVPLTAEMLVLLLLLWRTEYVGSRWPQAGADTGSWSRQRSQAQDKGYKLQVQESVTVQEGLCISIPCNFSYPQQGWIDSDPVHGYWFRRKTVLVVTNNPDKEVKPKRGGQFQFLGNPQTGSCSLVIINAHKEDTATYFFRVERGDSVKFSYLKSTLSLNVTNLTQKPDVYIPETLESEQLVKVLCVFPGDFEGCPAPNFSWTGAALYHQEIRPRSTLFFSELTLTRRPQDHDTELTCRVDFSSNGVSAERTVQLKVAYAPKDVVIRISRGQASAPVPVPQGNSPLKVQKGEFLQLFCVADGHPPATLSWVQGNRTLSWSPSSGPRVLNLELSRIRPREAGRYTCRAENRLGSRERSLDLSVQYPPENLRVMAFQANGTVPENFRNDTSLPVLEGQSLRLVCLADSNPPATLSWTRRSGPLSPLQTSDPGVLDLARVQEEDEGEIICRAQNPLGSPSVSLRLSVIYPPQLLVPSCSPQAEGLLCSCSARGRPDPSLSWRVGDTLVEGNNNHVTVTVTSSETWANSSLIFRGELSPDLTFHCEARNDHGAHSLSVLMLPGRGSAAPRPGGTRERISPGRHGSWCNDRILTGFLPHFPPRVSTLPWVGGRGLESPRIPVEIWTVSGLAGSAQPFQTLKQDHKSHSKSELTGGYSLKVQGSFLRVKTYRKKATKVPPLRVMTYSKKATKVPAVAGSDAPLVLGTVLRGHRQESQQGSPRHDLPPAVATPASGEDQELHYASLVFQRHRFPEIQDLEADRTTEYSEIKVCK</sequence>
<feature type="domain" description="Ig-like" evidence="13">
    <location>
        <begin position="189"/>
        <end position="275"/>
    </location>
</feature>
<dbReference type="InterPro" id="IPR013783">
    <property type="entry name" value="Ig-like_fold"/>
</dbReference>
<dbReference type="RefSeq" id="XP_006868451.1">
    <property type="nucleotide sequence ID" value="XM_006868389.1"/>
</dbReference>
<evidence type="ECO:0000256" key="9">
    <source>
        <dbReference type="ARBA" id="ARBA00023180"/>
    </source>
</evidence>
<dbReference type="GO" id="GO:0007155">
    <property type="term" value="P:cell adhesion"/>
    <property type="evidence" value="ECO:0007669"/>
    <property type="project" value="UniProtKB-KW"/>
</dbReference>
<keyword evidence="5" id="KW-0130">Cell adhesion</keyword>
<feature type="compositionally biased region" description="Low complexity" evidence="12">
    <location>
        <begin position="579"/>
        <end position="589"/>
    </location>
</feature>
<keyword evidence="8" id="KW-1015">Disulfide bond</keyword>
<dbReference type="OrthoDB" id="10039395at2759"/>
<dbReference type="GO" id="GO:0005886">
    <property type="term" value="C:plasma membrane"/>
    <property type="evidence" value="ECO:0007669"/>
    <property type="project" value="TreeGrafter"/>
</dbReference>
<dbReference type="GeneID" id="102826400"/>
<dbReference type="SMART" id="SM00408">
    <property type="entry name" value="IGc2"/>
    <property type="match status" value="3"/>
</dbReference>
<dbReference type="Gene3D" id="2.60.40.10">
    <property type="entry name" value="Immunoglobulins"/>
    <property type="match status" value="5"/>
</dbReference>
<dbReference type="PANTHER" id="PTHR12035:SF125">
    <property type="entry name" value="SIALIC ACID-BINDING IG-LIKE LECTIN 5"/>
    <property type="match status" value="1"/>
</dbReference>